<feature type="compositionally biased region" description="Polar residues" evidence="1">
    <location>
        <begin position="235"/>
        <end position="269"/>
    </location>
</feature>
<feature type="compositionally biased region" description="Low complexity" evidence="1">
    <location>
        <begin position="476"/>
        <end position="487"/>
    </location>
</feature>
<reference evidence="4 5" key="3">
    <citation type="journal article" date="2017" name="G3 (Bethesda)">
        <title>Comparative analysis highlights variable genome content of wheat rusts and divergence of the mating loci.</title>
        <authorList>
            <person name="Cuomo C.A."/>
            <person name="Bakkeren G."/>
            <person name="Khalil H.B."/>
            <person name="Panwar V."/>
            <person name="Joly D."/>
            <person name="Linning R."/>
            <person name="Sakthikumar S."/>
            <person name="Song X."/>
            <person name="Adiconis X."/>
            <person name="Fan L."/>
            <person name="Goldberg J.M."/>
            <person name="Levin J.Z."/>
            <person name="Young S."/>
            <person name="Zeng Q."/>
            <person name="Anikster Y."/>
            <person name="Bruce M."/>
            <person name="Wang M."/>
            <person name="Yin C."/>
            <person name="McCallum B."/>
            <person name="Szabo L.J."/>
            <person name="Hulbert S."/>
            <person name="Chen X."/>
            <person name="Fellers J.P."/>
        </authorList>
    </citation>
    <scope>NUCLEOTIDE SEQUENCE</scope>
    <source>
        <strain evidence="4">isolate 1-1 / race 1 (BBBD)</strain>
        <strain evidence="5">Isolate 1-1 / race 1 (BBBD)</strain>
    </source>
</reference>
<feature type="region of interest" description="Disordered" evidence="1">
    <location>
        <begin position="156"/>
        <end position="206"/>
    </location>
</feature>
<feature type="compositionally biased region" description="Polar residues" evidence="1">
    <location>
        <begin position="185"/>
        <end position="201"/>
    </location>
</feature>
<reference evidence="4" key="4">
    <citation type="submission" date="2025-05" db="UniProtKB">
        <authorList>
            <consortium name="EnsemblFungi"/>
        </authorList>
    </citation>
    <scope>IDENTIFICATION</scope>
    <source>
        <strain evidence="4">isolate 1-1 / race 1 (BBBD)</strain>
    </source>
</reference>
<name>A0A180H034_PUCT1</name>
<feature type="region of interest" description="Disordered" evidence="1">
    <location>
        <begin position="764"/>
        <end position="789"/>
    </location>
</feature>
<dbReference type="EnsemblFungi" id="PTTG_07302-t43_1">
    <property type="protein sequence ID" value="PTTG_07302-t43_1-p1"/>
    <property type="gene ID" value="PTTG_07302"/>
</dbReference>
<dbReference type="EMBL" id="ADAS02000010">
    <property type="protein sequence ID" value="OAV97852.1"/>
    <property type="molecule type" value="Genomic_DNA"/>
</dbReference>
<dbReference type="SMART" id="SM00398">
    <property type="entry name" value="HMG"/>
    <property type="match status" value="1"/>
</dbReference>
<feature type="compositionally biased region" description="Basic and acidic residues" evidence="1">
    <location>
        <begin position="663"/>
        <end position="673"/>
    </location>
</feature>
<accession>A0A180H034</accession>
<feature type="region of interest" description="Disordered" evidence="1">
    <location>
        <begin position="413"/>
        <end position="515"/>
    </location>
</feature>
<protein>
    <submittedName>
        <fullName evidence="4">HMG box domain-containing protein</fullName>
    </submittedName>
</protein>
<dbReference type="AlphaFoldDB" id="A0A180H034"/>
<feature type="compositionally biased region" description="Polar residues" evidence="1">
    <location>
        <begin position="645"/>
        <end position="656"/>
    </location>
</feature>
<evidence type="ECO:0000259" key="2">
    <source>
        <dbReference type="SMART" id="SM00398"/>
    </source>
</evidence>
<feature type="region of interest" description="Disordered" evidence="1">
    <location>
        <begin position="879"/>
        <end position="920"/>
    </location>
</feature>
<feature type="compositionally biased region" description="Low complexity" evidence="1">
    <location>
        <begin position="906"/>
        <end position="917"/>
    </location>
</feature>
<sequence length="1000" mass="106244">MECPSLSRRVSTRAGVFSAVHRHLPTSNASCLPSSSRPTTPIVISPEVLCTGAKPISDPRLSSLMTSALHSSPSSSLCPALSSAQIANVGDGQFSDAGSEEEEAANNPHRKKRVKLTSSHSAQDNLSLPTKCNTPAAASSRGFTSSNVADAFEDQDTSDVEVVGGGPSVPYNTTSASLGKGLRSTRPTKSNTTTVAKQTSLTHDRKAQLPMATRRLAMLAGIPESSQAIIQSTLFPPSRRPNLSKSPSYAASTTPRAGTNSQATTSLPTSDSLNCSLVSSSAPNESASRYPKPPSSTSAACSSPRDSSNRGNTATLRHVPARRSASTCHADPALTAMTTGIGSQQAPHVPLSESICDAREVNRDGSTELPAPRYGRPSDCAGAFTMPAPGSFSIRAPPSTQLLRAYDPSLCPEASELASRPGSQLESFEESSELDTSSQPPSTCPPHSPSASSSHTVMASVLPSRAPGNRGKRKAGQSQATSQTSGSDNGRSELGFVKPPPTINGKVSHSRKVPSGYIKRTPNSFLMFRSHVIANKLLPPGVEGDNRQISRVVSGLWAGLSEEDLQSWQTASRELKAASRAMNPGMKHAPNQKRKEVVRRRRNGQLPGETPEQRVEREKATAVALAKVIIDTRGEKLGRDAMAQSPASVQRSTPKAQTIPLRDSTRETNRTEFRAPVYYGGQASTPRSEYPRSEYAESTLTTSPAGEARRSLSAIEESPVRPRTSLPGMSSARYLLPPERSHMVNQAAQQSIGLPQSTIRQDFVSPVSASTQSANNQTEPPFNQPGNESYSGLFSNVGTGLDASASFTETFSNEMLRSLGLTASDLNLTQPASSSLPQTTTGAMNDSIFQGKSFAMREGVQDQSSSIWSQETGYNNLVNSSSTEYPFRDTTGSQQNSQTTAPGIAQSSYPSSSQLSQADTSQPLEFSALIDDSSFTDPLKSDVFNFDSMYLNYQSNPISNKALEEACQSLTTNRSESALGSTTGEPTPNQGCSKSFWSNL</sequence>
<evidence type="ECO:0000313" key="4">
    <source>
        <dbReference type="EnsemblFungi" id="PTTG_07302-t43_1-p1"/>
    </source>
</evidence>
<dbReference type="SUPFAM" id="SSF47095">
    <property type="entry name" value="HMG-box"/>
    <property type="match status" value="1"/>
</dbReference>
<proteinExistence type="predicted"/>
<feature type="compositionally biased region" description="Polar residues" evidence="1">
    <location>
        <begin position="879"/>
        <end position="901"/>
    </location>
</feature>
<dbReference type="InterPro" id="IPR009071">
    <property type="entry name" value="HMG_box_dom"/>
</dbReference>
<feature type="region of interest" description="Disordered" evidence="1">
    <location>
        <begin position="974"/>
        <end position="1000"/>
    </location>
</feature>
<reference evidence="3" key="1">
    <citation type="submission" date="2009-11" db="EMBL/GenBank/DDBJ databases">
        <authorList>
            <consortium name="The Broad Institute Genome Sequencing Platform"/>
            <person name="Ward D."/>
            <person name="Feldgarden M."/>
            <person name="Earl A."/>
            <person name="Young S.K."/>
            <person name="Zeng Q."/>
            <person name="Koehrsen M."/>
            <person name="Alvarado L."/>
            <person name="Berlin A."/>
            <person name="Bochicchio J."/>
            <person name="Borenstein D."/>
            <person name="Chapman S.B."/>
            <person name="Chen Z."/>
            <person name="Engels R."/>
            <person name="Freedman E."/>
            <person name="Gellesch M."/>
            <person name="Goldberg J."/>
            <person name="Griggs A."/>
            <person name="Gujja S."/>
            <person name="Heilman E."/>
            <person name="Heiman D."/>
            <person name="Hepburn T."/>
            <person name="Howarth C."/>
            <person name="Jen D."/>
            <person name="Larson L."/>
            <person name="Lewis B."/>
            <person name="Mehta T."/>
            <person name="Park D."/>
            <person name="Pearson M."/>
            <person name="Roberts A."/>
            <person name="Saif S."/>
            <person name="Shea T."/>
            <person name="Shenoy N."/>
            <person name="Sisk P."/>
            <person name="Stolte C."/>
            <person name="Sykes S."/>
            <person name="Thomson T."/>
            <person name="Walk T."/>
            <person name="White J."/>
            <person name="Yandava C."/>
            <person name="Izard J."/>
            <person name="Baranova O.V."/>
            <person name="Blanton J.M."/>
            <person name="Tanner A.C."/>
            <person name="Dewhirst F.E."/>
            <person name="Haas B."/>
            <person name="Nusbaum C."/>
            <person name="Birren B."/>
        </authorList>
    </citation>
    <scope>NUCLEOTIDE SEQUENCE [LARGE SCALE GENOMIC DNA]</scope>
    <source>
        <strain evidence="3">1-1 BBBD Race 1</strain>
    </source>
</reference>
<dbReference type="Gene3D" id="1.10.30.10">
    <property type="entry name" value="High mobility group box domain"/>
    <property type="match status" value="1"/>
</dbReference>
<feature type="region of interest" description="Disordered" evidence="1">
    <location>
        <begin position="637"/>
        <end position="733"/>
    </location>
</feature>
<dbReference type="InterPro" id="IPR036910">
    <property type="entry name" value="HMG_box_dom_sf"/>
</dbReference>
<dbReference type="Proteomes" id="UP000005240">
    <property type="component" value="Unassembled WGS sequence"/>
</dbReference>
<evidence type="ECO:0000313" key="3">
    <source>
        <dbReference type="EMBL" id="OAV97852.1"/>
    </source>
</evidence>
<dbReference type="OrthoDB" id="6247875at2759"/>
<evidence type="ECO:0000256" key="1">
    <source>
        <dbReference type="SAM" id="MobiDB-lite"/>
    </source>
</evidence>
<reference evidence="3" key="2">
    <citation type="submission" date="2016-05" db="EMBL/GenBank/DDBJ databases">
        <title>Comparative analysis highlights variable genome content of wheat rusts and divergence of the mating loci.</title>
        <authorList>
            <person name="Cuomo C.A."/>
            <person name="Bakkeren G."/>
            <person name="Szabo L."/>
            <person name="Khalil H."/>
            <person name="Joly D."/>
            <person name="Goldberg J."/>
            <person name="Young S."/>
            <person name="Zeng Q."/>
            <person name="Fellers J."/>
        </authorList>
    </citation>
    <scope>NUCLEOTIDE SEQUENCE [LARGE SCALE GENOMIC DNA]</scope>
    <source>
        <strain evidence="3">1-1 BBBD Race 1</strain>
    </source>
</reference>
<feature type="region of interest" description="Disordered" evidence="1">
    <location>
        <begin position="235"/>
        <end position="326"/>
    </location>
</feature>
<gene>
    <name evidence="3" type="ORF">PTTG_07302</name>
</gene>
<feature type="domain" description="HMG box" evidence="2">
    <location>
        <begin position="517"/>
        <end position="588"/>
    </location>
</feature>
<evidence type="ECO:0000313" key="5">
    <source>
        <dbReference type="Proteomes" id="UP000005240"/>
    </source>
</evidence>
<feature type="compositionally biased region" description="Low complexity" evidence="1">
    <location>
        <begin position="270"/>
        <end position="281"/>
    </location>
</feature>
<dbReference type="STRING" id="630390.A0A180H034"/>
<feature type="region of interest" description="Disordered" evidence="1">
    <location>
        <begin position="91"/>
        <end position="142"/>
    </location>
</feature>
<feature type="compositionally biased region" description="Polar residues" evidence="1">
    <location>
        <begin position="116"/>
        <end position="142"/>
    </location>
</feature>
<organism evidence="3">
    <name type="scientific">Puccinia triticina (isolate 1-1 / race 1 (BBBD))</name>
    <name type="common">Brown leaf rust fungus</name>
    <dbReference type="NCBI Taxonomy" id="630390"/>
    <lineage>
        <taxon>Eukaryota</taxon>
        <taxon>Fungi</taxon>
        <taxon>Dikarya</taxon>
        <taxon>Basidiomycota</taxon>
        <taxon>Pucciniomycotina</taxon>
        <taxon>Pucciniomycetes</taxon>
        <taxon>Pucciniales</taxon>
        <taxon>Pucciniaceae</taxon>
        <taxon>Puccinia</taxon>
    </lineage>
</organism>
<keyword evidence="5" id="KW-1185">Reference proteome</keyword>
<feature type="compositionally biased region" description="Low complexity" evidence="1">
    <location>
        <begin position="295"/>
        <end position="306"/>
    </location>
</feature>
<dbReference type="VEuPathDB" id="FungiDB:PTTG_07302"/>
<feature type="compositionally biased region" description="Polar residues" evidence="1">
    <location>
        <begin position="767"/>
        <end position="789"/>
    </location>
</feature>